<keyword evidence="14" id="KW-1185">Reference proteome</keyword>
<evidence type="ECO:0000256" key="2">
    <source>
        <dbReference type="ARBA" id="ARBA00008343"/>
    </source>
</evidence>
<accession>A0A3A1WIG8</accession>
<evidence type="ECO:0000256" key="6">
    <source>
        <dbReference type="ARBA" id="ARBA00022801"/>
    </source>
</evidence>
<dbReference type="GO" id="GO:0046872">
    <property type="term" value="F:metal ion binding"/>
    <property type="evidence" value="ECO:0007669"/>
    <property type="project" value="UniProtKB-KW"/>
</dbReference>
<evidence type="ECO:0000256" key="9">
    <source>
        <dbReference type="ARBA" id="ARBA00023204"/>
    </source>
</evidence>
<evidence type="ECO:0000313" key="13">
    <source>
        <dbReference type="EMBL" id="RIX97953.1"/>
    </source>
</evidence>
<keyword evidence="10" id="KW-0326">Glycosidase</keyword>
<evidence type="ECO:0000256" key="3">
    <source>
        <dbReference type="ARBA" id="ARBA00022485"/>
    </source>
</evidence>
<dbReference type="GO" id="GO:0051539">
    <property type="term" value="F:4 iron, 4 sulfur cluster binding"/>
    <property type="evidence" value="ECO:0007669"/>
    <property type="project" value="UniProtKB-KW"/>
</dbReference>
<dbReference type="GO" id="GO:0006285">
    <property type="term" value="P:base-excision repair, AP site formation"/>
    <property type="evidence" value="ECO:0007669"/>
    <property type="project" value="TreeGrafter"/>
</dbReference>
<dbReference type="Gene3D" id="1.10.340.30">
    <property type="entry name" value="Hypothetical protein, domain 2"/>
    <property type="match status" value="1"/>
</dbReference>
<dbReference type="InterPro" id="IPR023170">
    <property type="entry name" value="HhH_base_excis_C"/>
</dbReference>
<reference evidence="14" key="1">
    <citation type="submission" date="2018-09" db="EMBL/GenBank/DDBJ databases">
        <authorList>
            <person name="Tuo L."/>
        </authorList>
    </citation>
    <scope>NUCLEOTIDE SEQUENCE [LARGE SCALE GENOMIC DNA]</scope>
    <source>
        <strain evidence="14">M2BS4Y-1</strain>
    </source>
</reference>
<feature type="region of interest" description="Disordered" evidence="11">
    <location>
        <begin position="1"/>
        <end position="37"/>
    </location>
</feature>
<dbReference type="PIRSF" id="PIRSF001435">
    <property type="entry name" value="Nth"/>
    <property type="match status" value="1"/>
</dbReference>
<dbReference type="InterPro" id="IPR003265">
    <property type="entry name" value="HhH-GPD_domain"/>
</dbReference>
<dbReference type="InterPro" id="IPR011257">
    <property type="entry name" value="DNA_glycosylase"/>
</dbReference>
<keyword evidence="8" id="KW-0411">Iron-sulfur</keyword>
<dbReference type="EMBL" id="QYRN01000012">
    <property type="protein sequence ID" value="RIX97953.1"/>
    <property type="molecule type" value="Genomic_DNA"/>
</dbReference>
<dbReference type="SMART" id="SM00525">
    <property type="entry name" value="FES"/>
    <property type="match status" value="1"/>
</dbReference>
<dbReference type="Pfam" id="PF00730">
    <property type="entry name" value="HhH-GPD"/>
    <property type="match status" value="1"/>
</dbReference>
<evidence type="ECO:0000256" key="4">
    <source>
        <dbReference type="ARBA" id="ARBA00022723"/>
    </source>
</evidence>
<evidence type="ECO:0000256" key="5">
    <source>
        <dbReference type="ARBA" id="ARBA00022763"/>
    </source>
</evidence>
<protein>
    <submittedName>
        <fullName evidence="13">Fe-S cluster assembly protein HesB</fullName>
    </submittedName>
</protein>
<dbReference type="Gene3D" id="1.10.1670.10">
    <property type="entry name" value="Helix-hairpin-Helix base-excision DNA repair enzymes (C-terminal)"/>
    <property type="match status" value="1"/>
</dbReference>
<dbReference type="GO" id="GO:0019104">
    <property type="term" value="F:DNA N-glycosylase activity"/>
    <property type="evidence" value="ECO:0007669"/>
    <property type="project" value="TreeGrafter"/>
</dbReference>
<proteinExistence type="inferred from homology"/>
<evidence type="ECO:0000256" key="8">
    <source>
        <dbReference type="ARBA" id="ARBA00023014"/>
    </source>
</evidence>
<dbReference type="InterPro" id="IPR004035">
    <property type="entry name" value="Endouclease-III_FeS-bd_BS"/>
</dbReference>
<sequence>MAPNPTPRSSPAGPPAPRRAGRPPSPPARRSDTAPPDPAELAAKARLVHERLCAVYGCPIGYFHDLDPLSELVSSLLSHRTRNADSGRAFQALRSRFADWAALVAAPTDEVERLIHGVRWPEQKAPRIQAVLARVAQRTGGLDLGFLAAMEPAAARAWLEELPGVGPKTSAAVLSFSTLRMPALPVDSHHHRVAARLGLIAPDLAVGPSHPVLRAQLPEAWSAQDLYDNHEVLMLHGQKVCHHRRPACGRCTLADLCPSAFRVA</sequence>
<comment type="cofactor">
    <cofactor evidence="1">
        <name>[4Fe-4S] cluster</name>
        <dbReference type="ChEBI" id="CHEBI:49883"/>
    </cofactor>
</comment>
<comment type="caution">
    <text evidence="13">The sequence shown here is derived from an EMBL/GenBank/DDBJ whole genome shotgun (WGS) entry which is preliminary data.</text>
</comment>
<feature type="compositionally biased region" description="Pro residues" evidence="11">
    <location>
        <begin position="1"/>
        <end position="27"/>
    </location>
</feature>
<dbReference type="PROSITE" id="PS00764">
    <property type="entry name" value="ENDONUCLEASE_III_1"/>
    <property type="match status" value="1"/>
</dbReference>
<keyword evidence="7" id="KW-0408">Iron</keyword>
<comment type="similarity">
    <text evidence="2">Belongs to the Nth/MutY family.</text>
</comment>
<evidence type="ECO:0000256" key="7">
    <source>
        <dbReference type="ARBA" id="ARBA00023004"/>
    </source>
</evidence>
<evidence type="ECO:0000259" key="12">
    <source>
        <dbReference type="SMART" id="SM00478"/>
    </source>
</evidence>
<evidence type="ECO:0000256" key="1">
    <source>
        <dbReference type="ARBA" id="ARBA00001966"/>
    </source>
</evidence>
<evidence type="ECO:0000256" key="10">
    <source>
        <dbReference type="ARBA" id="ARBA00023295"/>
    </source>
</evidence>
<organism evidence="13 14">
    <name type="scientific">Aureimonas flava</name>
    <dbReference type="NCBI Taxonomy" id="2320271"/>
    <lineage>
        <taxon>Bacteria</taxon>
        <taxon>Pseudomonadati</taxon>
        <taxon>Pseudomonadota</taxon>
        <taxon>Alphaproteobacteria</taxon>
        <taxon>Hyphomicrobiales</taxon>
        <taxon>Aurantimonadaceae</taxon>
        <taxon>Aureimonas</taxon>
    </lineage>
</organism>
<dbReference type="PANTHER" id="PTHR10359">
    <property type="entry name" value="A/G-SPECIFIC ADENINE GLYCOSYLASE/ENDONUCLEASE III"/>
    <property type="match status" value="1"/>
</dbReference>
<dbReference type="Proteomes" id="UP000265750">
    <property type="component" value="Unassembled WGS sequence"/>
</dbReference>
<name>A0A3A1WIG8_9HYPH</name>
<keyword evidence="5" id="KW-0227">DNA damage</keyword>
<dbReference type="SMART" id="SM00478">
    <property type="entry name" value="ENDO3c"/>
    <property type="match status" value="1"/>
</dbReference>
<evidence type="ECO:0000256" key="11">
    <source>
        <dbReference type="SAM" id="MobiDB-lite"/>
    </source>
</evidence>
<gene>
    <name evidence="13" type="ORF">D3218_17875</name>
</gene>
<dbReference type="OrthoDB" id="9800977at2"/>
<keyword evidence="9" id="KW-0234">DNA repair</keyword>
<dbReference type="AlphaFoldDB" id="A0A3A1WIG8"/>
<dbReference type="PANTHER" id="PTHR10359:SF18">
    <property type="entry name" value="ENDONUCLEASE III"/>
    <property type="match status" value="1"/>
</dbReference>
<keyword evidence="4" id="KW-0479">Metal-binding</keyword>
<feature type="domain" description="HhH-GPD" evidence="12">
    <location>
        <begin position="77"/>
        <end position="239"/>
    </location>
</feature>
<keyword evidence="6" id="KW-0378">Hydrolase</keyword>
<keyword evidence="3" id="KW-0004">4Fe-4S</keyword>
<evidence type="ECO:0000313" key="14">
    <source>
        <dbReference type="Proteomes" id="UP000265750"/>
    </source>
</evidence>
<dbReference type="SUPFAM" id="SSF48150">
    <property type="entry name" value="DNA-glycosylase"/>
    <property type="match status" value="1"/>
</dbReference>
<dbReference type="RefSeq" id="WP_119541444.1">
    <property type="nucleotide sequence ID" value="NZ_QYRN01000012.1"/>
</dbReference>
<dbReference type="CDD" id="cd00056">
    <property type="entry name" value="ENDO3c"/>
    <property type="match status" value="1"/>
</dbReference>
<dbReference type="InterPro" id="IPR003651">
    <property type="entry name" value="Endonuclease3_FeS-loop_motif"/>
</dbReference>